<gene>
    <name evidence="2" type="ORF">SMNM65_18140</name>
</gene>
<protein>
    <recommendedName>
        <fullName evidence="4">DNA polymerase III PolC</fullName>
    </recommendedName>
</protein>
<sequence length="58" mass="6440">MKNKKGHFMKLRIFAEDKPAEKAFEYQLELADQTILLSTALLSGAIALAGLFSALKEK</sequence>
<dbReference type="AlphaFoldDB" id="A0A7G1IX18"/>
<keyword evidence="1" id="KW-1133">Transmembrane helix</keyword>
<accession>A0A7G1IX18</accession>
<keyword evidence="1" id="KW-0812">Transmembrane</keyword>
<evidence type="ECO:0000256" key="1">
    <source>
        <dbReference type="SAM" id="Phobius"/>
    </source>
</evidence>
<reference evidence="3" key="1">
    <citation type="submission" date="2020-08" db="EMBL/GenBank/DDBJ databases">
        <title>Complete genome sequence of Streptococcus mitis strain Nm-65.</title>
        <authorList>
            <person name="Tabata A."/>
            <person name="Ohkuni H."/>
            <person name="Nagamune H."/>
        </authorList>
    </citation>
    <scope>NUCLEOTIDE SEQUENCE [LARGE SCALE GENOMIC DNA]</scope>
    <source>
        <strain evidence="3">Nm-65</strain>
    </source>
</reference>
<proteinExistence type="predicted"/>
<organism evidence="2 3">
    <name type="scientific">Streptococcus mitis</name>
    <dbReference type="NCBI Taxonomy" id="28037"/>
    <lineage>
        <taxon>Bacteria</taxon>
        <taxon>Bacillati</taxon>
        <taxon>Bacillota</taxon>
        <taxon>Bacilli</taxon>
        <taxon>Lactobacillales</taxon>
        <taxon>Streptococcaceae</taxon>
        <taxon>Streptococcus</taxon>
        <taxon>Streptococcus mitis group</taxon>
    </lineage>
</organism>
<evidence type="ECO:0000313" key="2">
    <source>
        <dbReference type="EMBL" id="BCJ11382.1"/>
    </source>
</evidence>
<evidence type="ECO:0008006" key="4">
    <source>
        <dbReference type="Google" id="ProtNLM"/>
    </source>
</evidence>
<evidence type="ECO:0000313" key="3">
    <source>
        <dbReference type="Proteomes" id="UP000516106"/>
    </source>
</evidence>
<keyword evidence="1" id="KW-0472">Membrane</keyword>
<feature type="transmembrane region" description="Helical" evidence="1">
    <location>
        <begin position="35"/>
        <end position="55"/>
    </location>
</feature>
<dbReference type="Proteomes" id="UP000516106">
    <property type="component" value="Chromosome"/>
</dbReference>
<name>A0A7G1IX18_STRMT</name>
<dbReference type="EMBL" id="AP023349">
    <property type="protein sequence ID" value="BCJ11382.1"/>
    <property type="molecule type" value="Genomic_DNA"/>
</dbReference>